<dbReference type="AlphaFoldDB" id="A0A0H5LWI3"/>
<dbReference type="EMBL" id="CWJI01000004">
    <property type="protein sequence ID" value="CRY55282.1"/>
    <property type="molecule type" value="Genomic_DNA"/>
</dbReference>
<organism evidence="1 2">
    <name type="scientific">Yersinia intermedia</name>
    <dbReference type="NCBI Taxonomy" id="631"/>
    <lineage>
        <taxon>Bacteria</taxon>
        <taxon>Pseudomonadati</taxon>
        <taxon>Pseudomonadota</taxon>
        <taxon>Gammaproteobacteria</taxon>
        <taxon>Enterobacterales</taxon>
        <taxon>Yersiniaceae</taxon>
        <taxon>Yersinia</taxon>
    </lineage>
</organism>
<dbReference type="RefSeq" id="WP_186378258.1">
    <property type="nucleotide sequence ID" value="NZ_CWJI01000004.1"/>
</dbReference>
<evidence type="ECO:0000313" key="1">
    <source>
        <dbReference type="EMBL" id="CRY55282.1"/>
    </source>
</evidence>
<evidence type="ECO:0000313" key="2">
    <source>
        <dbReference type="Proteomes" id="UP000043316"/>
    </source>
</evidence>
<gene>
    <name evidence="1" type="ORF">ERS008476_02266</name>
</gene>
<dbReference type="Proteomes" id="UP000043316">
    <property type="component" value="Unassembled WGS sequence"/>
</dbReference>
<sequence length="48" mass="5576">MQYGRSTTHTKTQIDFKAIQKSKVEMFKRFMAAKDMAERKGNVVVKPI</sequence>
<proteinExistence type="predicted"/>
<protein>
    <submittedName>
        <fullName evidence="1">Uncharacterized protein</fullName>
    </submittedName>
</protein>
<reference evidence="2" key="1">
    <citation type="submission" date="2015-03" db="EMBL/GenBank/DDBJ databases">
        <authorList>
            <consortium name="Pathogen Informatics"/>
        </authorList>
    </citation>
    <scope>NUCLEOTIDE SEQUENCE [LARGE SCALE GENOMIC DNA]</scope>
    <source>
        <strain evidence="2">R148</strain>
    </source>
</reference>
<accession>A0A0H5LWI3</accession>
<name>A0A0H5LWI3_YERIN</name>